<proteinExistence type="predicted"/>
<sequence>MQNPFFKQIENKTGVGMEDIFELANAIQNADFKNEKQVRKIVQRVSKLAKKPITRDLEDKIVQSIVKDGNALDFSKIEKMMKQ</sequence>
<gene>
    <name evidence="1" type="ORF">CD29_01245</name>
</gene>
<dbReference type="Proteomes" id="UP000030416">
    <property type="component" value="Unassembled WGS sequence"/>
</dbReference>
<name>A0A0A3J0F6_9BACL</name>
<dbReference type="AlphaFoldDB" id="A0A0A3J0F6"/>
<accession>A0A0A3J0F6</accession>
<dbReference type="OrthoDB" id="2474248at2"/>
<dbReference type="Pfam" id="PF14069">
    <property type="entry name" value="SpoVIF"/>
    <property type="match status" value="1"/>
</dbReference>
<keyword evidence="2" id="KW-1185">Reference proteome</keyword>
<evidence type="ECO:0000313" key="1">
    <source>
        <dbReference type="EMBL" id="KGR80542.1"/>
    </source>
</evidence>
<dbReference type="InterPro" id="IPR025942">
    <property type="entry name" value="SpoVIF"/>
</dbReference>
<dbReference type="eggNOG" id="ENOG50330WK">
    <property type="taxonomic scope" value="Bacteria"/>
</dbReference>
<dbReference type="STRING" id="1384049.CD29_01245"/>
<organism evidence="1 2">
    <name type="scientific">Ureibacillus manganicus DSM 26584</name>
    <dbReference type="NCBI Taxonomy" id="1384049"/>
    <lineage>
        <taxon>Bacteria</taxon>
        <taxon>Bacillati</taxon>
        <taxon>Bacillota</taxon>
        <taxon>Bacilli</taxon>
        <taxon>Bacillales</taxon>
        <taxon>Caryophanaceae</taxon>
        <taxon>Ureibacillus</taxon>
    </lineage>
</organism>
<comment type="caution">
    <text evidence="1">The sequence shown here is derived from an EMBL/GenBank/DDBJ whole genome shotgun (WGS) entry which is preliminary data.</text>
</comment>
<protein>
    <submittedName>
        <fullName evidence="1">Sporulation protein</fullName>
    </submittedName>
</protein>
<reference evidence="1 2" key="1">
    <citation type="submission" date="2014-02" db="EMBL/GenBank/DDBJ databases">
        <title>Draft genome sequence of Lysinibacillus manganicus DSM 26584T.</title>
        <authorList>
            <person name="Zhang F."/>
            <person name="Wang G."/>
            <person name="Zhang L."/>
        </authorList>
    </citation>
    <scope>NUCLEOTIDE SEQUENCE [LARGE SCALE GENOMIC DNA]</scope>
    <source>
        <strain evidence="1 2">DSM 26584</strain>
    </source>
</reference>
<dbReference type="EMBL" id="JPVN01000001">
    <property type="protein sequence ID" value="KGR80542.1"/>
    <property type="molecule type" value="Genomic_DNA"/>
</dbReference>
<evidence type="ECO:0000313" key="2">
    <source>
        <dbReference type="Proteomes" id="UP000030416"/>
    </source>
</evidence>
<dbReference type="RefSeq" id="WP_036181969.1">
    <property type="nucleotide sequence ID" value="NZ_AVDA01000001.1"/>
</dbReference>